<organism evidence="1 2">
    <name type="scientific">Vibrio parahaemolyticus</name>
    <dbReference type="NCBI Taxonomy" id="670"/>
    <lineage>
        <taxon>Bacteria</taxon>
        <taxon>Pseudomonadati</taxon>
        <taxon>Pseudomonadota</taxon>
        <taxon>Gammaproteobacteria</taxon>
        <taxon>Vibrionales</taxon>
        <taxon>Vibrionaceae</taxon>
        <taxon>Vibrio</taxon>
    </lineage>
</organism>
<sequence>MGNTSEQLNALQEEMNTFLTRLSSRQELNGISIQMAVHKPPYSSNHVATIHIGTSPGDTEASVNDLLRRVTLPTHRDDRFGGYTPENSEEIAKLFTQFRRDE</sequence>
<dbReference type="RefSeq" id="WP_228085600.1">
    <property type="nucleotide sequence ID" value="NZ_JACVHL010000002.1"/>
</dbReference>
<dbReference type="AlphaFoldDB" id="A0A9Q3UCC3"/>
<dbReference type="Proteomes" id="UP000726777">
    <property type="component" value="Unassembled WGS sequence"/>
</dbReference>
<accession>A0A9Q3UCC3</accession>
<protein>
    <submittedName>
        <fullName evidence="1">Uncharacterized protein</fullName>
    </submittedName>
</protein>
<comment type="caution">
    <text evidence="1">The sequence shown here is derived from an EMBL/GenBank/DDBJ whole genome shotgun (WGS) entry which is preliminary data.</text>
</comment>
<dbReference type="EMBL" id="JACVHL010000002">
    <property type="protein sequence ID" value="MCC3803926.1"/>
    <property type="molecule type" value="Genomic_DNA"/>
</dbReference>
<evidence type="ECO:0000313" key="2">
    <source>
        <dbReference type="Proteomes" id="UP000726777"/>
    </source>
</evidence>
<reference evidence="1" key="1">
    <citation type="submission" date="2020-09" db="EMBL/GenBank/DDBJ databases">
        <title>Genome sequence of Vibrio parahaemolyticus isolates.</title>
        <authorList>
            <person name="Hammerl J.A."/>
            <person name="Strauch E."/>
        </authorList>
    </citation>
    <scope>NUCLEOTIDE SEQUENCE</scope>
    <source>
        <strain evidence="1">17-VB00146</strain>
    </source>
</reference>
<evidence type="ECO:0000313" key="1">
    <source>
        <dbReference type="EMBL" id="MCC3803926.1"/>
    </source>
</evidence>
<proteinExistence type="predicted"/>
<name>A0A9Q3UCC3_VIBPH</name>
<gene>
    <name evidence="1" type="ORF">IB292_02635</name>
</gene>